<proteinExistence type="predicted"/>
<organism evidence="1 2">
    <name type="scientific">Trichonephila clavipes</name>
    <name type="common">Golden silk orbweaver</name>
    <name type="synonym">Nephila clavipes</name>
    <dbReference type="NCBI Taxonomy" id="2585209"/>
    <lineage>
        <taxon>Eukaryota</taxon>
        <taxon>Metazoa</taxon>
        <taxon>Ecdysozoa</taxon>
        <taxon>Arthropoda</taxon>
        <taxon>Chelicerata</taxon>
        <taxon>Arachnida</taxon>
        <taxon>Araneae</taxon>
        <taxon>Araneomorphae</taxon>
        <taxon>Entelegynae</taxon>
        <taxon>Araneoidea</taxon>
        <taxon>Nephilidae</taxon>
        <taxon>Trichonephila</taxon>
    </lineage>
</organism>
<dbReference type="AlphaFoldDB" id="A0A8X6WCL2"/>
<gene>
    <name evidence="1" type="primary">NCL1_09697</name>
    <name evidence="1" type="ORF">TNCV_3557981</name>
</gene>
<name>A0A8X6WCL2_TRICX</name>
<accession>A0A8X6WCL2</accession>
<evidence type="ECO:0000313" key="1">
    <source>
        <dbReference type="EMBL" id="GFY32290.1"/>
    </source>
</evidence>
<evidence type="ECO:0000313" key="2">
    <source>
        <dbReference type="Proteomes" id="UP000887159"/>
    </source>
</evidence>
<reference evidence="1" key="1">
    <citation type="submission" date="2020-08" db="EMBL/GenBank/DDBJ databases">
        <title>Multicomponent nature underlies the extraordinary mechanical properties of spider dragline silk.</title>
        <authorList>
            <person name="Kono N."/>
            <person name="Nakamura H."/>
            <person name="Mori M."/>
            <person name="Yoshida Y."/>
            <person name="Ohtoshi R."/>
            <person name="Malay A.D."/>
            <person name="Moran D.A.P."/>
            <person name="Tomita M."/>
            <person name="Numata K."/>
            <person name="Arakawa K."/>
        </authorList>
    </citation>
    <scope>NUCLEOTIDE SEQUENCE</scope>
</reference>
<sequence>MGNESLQIRQRVSSQQQFKVGVDGPKCTPVIRHSFEPSTKDIKILRENSLEGQGPPTSLILPQTSPEDLRLDGYLEYPPIAKALYIYKHPCLLWDSNPGPKAQQSASLTNIPDGPLSYVCWII</sequence>
<dbReference type="Proteomes" id="UP000887159">
    <property type="component" value="Unassembled WGS sequence"/>
</dbReference>
<protein>
    <submittedName>
        <fullName evidence="1">Uncharacterized protein</fullName>
    </submittedName>
</protein>
<comment type="caution">
    <text evidence="1">The sequence shown here is derived from an EMBL/GenBank/DDBJ whole genome shotgun (WGS) entry which is preliminary data.</text>
</comment>
<keyword evidence="2" id="KW-1185">Reference proteome</keyword>
<dbReference type="EMBL" id="BMAU01021402">
    <property type="protein sequence ID" value="GFY32290.1"/>
    <property type="molecule type" value="Genomic_DNA"/>
</dbReference>